<dbReference type="AlphaFoldDB" id="A0A2M4D5V8"/>
<sequence length="114" mass="12651">MDLPSSRYSAAAAALLSCRSWLGSMAALCGDPDVRTLRPRLVRLVFVSSWPSMMSRHPKISSTIELVERRNNIFSSEERPCAAITRITRVVTTTTDPASTMLLTPLVWAPRNMT</sequence>
<organism evidence="1">
    <name type="scientific">Anopheles darlingi</name>
    <name type="common">Mosquito</name>
    <dbReference type="NCBI Taxonomy" id="43151"/>
    <lineage>
        <taxon>Eukaryota</taxon>
        <taxon>Metazoa</taxon>
        <taxon>Ecdysozoa</taxon>
        <taxon>Arthropoda</taxon>
        <taxon>Hexapoda</taxon>
        <taxon>Insecta</taxon>
        <taxon>Pterygota</taxon>
        <taxon>Neoptera</taxon>
        <taxon>Endopterygota</taxon>
        <taxon>Diptera</taxon>
        <taxon>Nematocera</taxon>
        <taxon>Culicoidea</taxon>
        <taxon>Culicidae</taxon>
        <taxon>Anophelinae</taxon>
        <taxon>Anopheles</taxon>
    </lineage>
</organism>
<evidence type="ECO:0000313" key="1">
    <source>
        <dbReference type="EMBL" id="MBW72919.1"/>
    </source>
</evidence>
<dbReference type="PROSITE" id="PS51257">
    <property type="entry name" value="PROKAR_LIPOPROTEIN"/>
    <property type="match status" value="1"/>
</dbReference>
<proteinExistence type="predicted"/>
<protein>
    <submittedName>
        <fullName evidence="1">Putative secreted protein</fullName>
    </submittedName>
</protein>
<dbReference type="EMBL" id="GGFL01008741">
    <property type="protein sequence ID" value="MBW72919.1"/>
    <property type="molecule type" value="Transcribed_RNA"/>
</dbReference>
<accession>A0A2M4D5V8</accession>
<reference evidence="1" key="1">
    <citation type="submission" date="2018-01" db="EMBL/GenBank/DDBJ databases">
        <title>An insight into the sialome of Amazonian anophelines.</title>
        <authorList>
            <person name="Ribeiro J.M."/>
            <person name="Scarpassa V."/>
            <person name="Calvo E."/>
        </authorList>
    </citation>
    <scope>NUCLEOTIDE SEQUENCE</scope>
</reference>
<name>A0A2M4D5V8_ANODA</name>